<dbReference type="SUPFAM" id="SSF52047">
    <property type="entry name" value="RNI-like"/>
    <property type="match status" value="1"/>
</dbReference>
<dbReference type="PANTHER" id="PTHR13318:SF261">
    <property type="entry name" value="F-BOX DOMAIN-CONTAINING PROTEIN"/>
    <property type="match status" value="1"/>
</dbReference>
<feature type="domain" description="F-box/LRR-repeat protein 15-like leucin rich repeat" evidence="1">
    <location>
        <begin position="199"/>
        <end position="294"/>
    </location>
</feature>
<dbReference type="CDD" id="cd22126">
    <property type="entry name" value="F-box_FBXL15"/>
    <property type="match status" value="1"/>
</dbReference>
<organism evidence="2 3">
    <name type="scientific">Candidula unifasciata</name>
    <dbReference type="NCBI Taxonomy" id="100452"/>
    <lineage>
        <taxon>Eukaryota</taxon>
        <taxon>Metazoa</taxon>
        <taxon>Spiralia</taxon>
        <taxon>Lophotrochozoa</taxon>
        <taxon>Mollusca</taxon>
        <taxon>Gastropoda</taxon>
        <taxon>Heterobranchia</taxon>
        <taxon>Euthyneura</taxon>
        <taxon>Panpulmonata</taxon>
        <taxon>Eupulmonata</taxon>
        <taxon>Stylommatophora</taxon>
        <taxon>Helicina</taxon>
        <taxon>Helicoidea</taxon>
        <taxon>Geomitridae</taxon>
        <taxon>Candidula</taxon>
    </lineage>
</organism>
<accession>A0A8S3ZK50</accession>
<gene>
    <name evidence="2" type="ORF">CUNI_LOCUS15542</name>
</gene>
<dbReference type="Pfam" id="PF25372">
    <property type="entry name" value="DUF7885"/>
    <property type="match status" value="1"/>
</dbReference>
<dbReference type="Proteomes" id="UP000678393">
    <property type="component" value="Unassembled WGS sequence"/>
</dbReference>
<reference evidence="2" key="1">
    <citation type="submission" date="2021-04" db="EMBL/GenBank/DDBJ databases">
        <authorList>
            <consortium name="Molecular Ecology Group"/>
        </authorList>
    </citation>
    <scope>NUCLEOTIDE SEQUENCE</scope>
</reference>
<evidence type="ECO:0000313" key="3">
    <source>
        <dbReference type="Proteomes" id="UP000678393"/>
    </source>
</evidence>
<evidence type="ECO:0000313" key="2">
    <source>
        <dbReference type="EMBL" id="CAG5129984.1"/>
    </source>
</evidence>
<proteinExistence type="predicted"/>
<dbReference type="InterPro" id="IPR006553">
    <property type="entry name" value="Leu-rich_rpt_Cys-con_subtyp"/>
</dbReference>
<dbReference type="InterPro" id="IPR057207">
    <property type="entry name" value="FBXL15_LRR"/>
</dbReference>
<evidence type="ECO:0000259" key="1">
    <source>
        <dbReference type="Pfam" id="PF25372"/>
    </source>
</evidence>
<comment type="caution">
    <text evidence="2">The sequence shown here is derived from an EMBL/GenBank/DDBJ whole genome shotgun (WGS) entry which is preliminary data.</text>
</comment>
<dbReference type="Gene3D" id="3.80.10.10">
    <property type="entry name" value="Ribonuclease Inhibitor"/>
    <property type="match status" value="2"/>
</dbReference>
<dbReference type="InterPro" id="IPR032675">
    <property type="entry name" value="LRR_dom_sf"/>
</dbReference>
<dbReference type="GO" id="GO:0031146">
    <property type="term" value="P:SCF-dependent proteasomal ubiquitin-dependent protein catabolic process"/>
    <property type="evidence" value="ECO:0007669"/>
    <property type="project" value="TreeGrafter"/>
</dbReference>
<dbReference type="PANTHER" id="PTHR13318">
    <property type="entry name" value="PARTNER OF PAIRED, ISOFORM B-RELATED"/>
    <property type="match status" value="1"/>
</dbReference>
<protein>
    <recommendedName>
        <fullName evidence="1">F-box/LRR-repeat protein 15-like leucin rich repeat domain-containing protein</fullName>
    </recommendedName>
</protein>
<name>A0A8S3ZK50_9EUPU</name>
<sequence>MMSSSNNPAGSSNFGDETMAKIKSPLSPDLMNSMESSLGCPQLNEDECVTLLDLPWEQVLVKHMLVYLSIADLFRFRAASCGCRDLVHTHFRLQFHINTSSLGDHFTPQAFRIMTQDCTSLKSISVRGAKSWLTSSAMLDVISANPRIEKIDLTGCLTLSGATLYSIGVNCCYIKHLCLKDCVWLSVDNFLSFLCNHHDLEYLDLSGCWNLDDDLVIQLVQVSPSIRHLLLANLYGLTDRAVVAVAHCCPNLVHLSIRGCWRVTDSSIKLLSQYCPNLKAIQVQECRDITEDSLGYLRMKRVMVDKAPPPGNHLYRLEQQMSNLRRLNL</sequence>
<keyword evidence="3" id="KW-1185">Reference proteome</keyword>
<dbReference type="EMBL" id="CAJHNH020003780">
    <property type="protein sequence ID" value="CAG5129984.1"/>
    <property type="molecule type" value="Genomic_DNA"/>
</dbReference>
<dbReference type="OrthoDB" id="10257471at2759"/>
<feature type="non-terminal residue" evidence="2">
    <location>
        <position position="1"/>
    </location>
</feature>
<dbReference type="AlphaFoldDB" id="A0A8S3ZK50"/>
<dbReference type="GO" id="GO:0019005">
    <property type="term" value="C:SCF ubiquitin ligase complex"/>
    <property type="evidence" value="ECO:0007669"/>
    <property type="project" value="TreeGrafter"/>
</dbReference>
<dbReference type="SMART" id="SM00367">
    <property type="entry name" value="LRR_CC"/>
    <property type="match status" value="5"/>
</dbReference>